<dbReference type="STRING" id="441375.B6AC89"/>
<dbReference type="AlphaFoldDB" id="B6AC89"/>
<dbReference type="Pfam" id="PF07189">
    <property type="entry name" value="SF3b10"/>
    <property type="match status" value="1"/>
</dbReference>
<dbReference type="OrthoDB" id="274726at2759"/>
<accession>B6AC89</accession>
<dbReference type="GO" id="GO:0005686">
    <property type="term" value="C:U2 snRNP"/>
    <property type="evidence" value="ECO:0007669"/>
    <property type="project" value="TreeGrafter"/>
</dbReference>
<protein>
    <submittedName>
        <fullName evidence="1">Splicing factor 3B subunit 10, putative</fullName>
    </submittedName>
</protein>
<dbReference type="eggNOG" id="KOG3485">
    <property type="taxonomic scope" value="Eukaryota"/>
</dbReference>
<dbReference type="GO" id="GO:0071011">
    <property type="term" value="C:precatalytic spliceosome"/>
    <property type="evidence" value="ECO:0007669"/>
    <property type="project" value="TreeGrafter"/>
</dbReference>
<dbReference type="Proteomes" id="UP000001460">
    <property type="component" value="Unassembled WGS sequence"/>
</dbReference>
<keyword evidence="2" id="KW-1185">Reference proteome</keyword>
<name>B6AC89_CRYMR</name>
<dbReference type="RefSeq" id="XP_002140494.1">
    <property type="nucleotide sequence ID" value="XM_002140458.1"/>
</dbReference>
<dbReference type="EMBL" id="DS989728">
    <property type="protein sequence ID" value="EEA06145.1"/>
    <property type="molecule type" value="Genomic_DNA"/>
</dbReference>
<dbReference type="GeneID" id="6995609"/>
<proteinExistence type="predicted"/>
<dbReference type="InterPro" id="IPR009846">
    <property type="entry name" value="SF3b5/RDS3-10"/>
</dbReference>
<organism evidence="1 2">
    <name type="scientific">Cryptosporidium muris (strain RN66)</name>
    <dbReference type="NCBI Taxonomy" id="441375"/>
    <lineage>
        <taxon>Eukaryota</taxon>
        <taxon>Sar</taxon>
        <taxon>Alveolata</taxon>
        <taxon>Apicomplexa</taxon>
        <taxon>Conoidasida</taxon>
        <taxon>Coccidia</taxon>
        <taxon>Eucoccidiorida</taxon>
        <taxon>Eimeriorina</taxon>
        <taxon>Cryptosporidiidae</taxon>
        <taxon>Cryptosporidium</taxon>
    </lineage>
</organism>
<evidence type="ECO:0000313" key="1">
    <source>
        <dbReference type="EMBL" id="EEA06145.1"/>
    </source>
</evidence>
<dbReference type="GO" id="GO:0000398">
    <property type="term" value="P:mRNA splicing, via spliceosome"/>
    <property type="evidence" value="ECO:0007669"/>
    <property type="project" value="TreeGrafter"/>
</dbReference>
<reference evidence="1" key="1">
    <citation type="submission" date="2008-06" db="EMBL/GenBank/DDBJ databases">
        <authorList>
            <person name="Lorenzi H."/>
            <person name="Inman J."/>
            <person name="Miller J."/>
            <person name="Schobel S."/>
            <person name="Amedeo P."/>
            <person name="Caler E.V."/>
            <person name="da Silva J."/>
        </authorList>
    </citation>
    <scope>NUCLEOTIDE SEQUENCE [LARGE SCALE GENOMIC DNA]</scope>
    <source>
        <strain evidence="1">RN66</strain>
    </source>
</reference>
<evidence type="ECO:0000313" key="2">
    <source>
        <dbReference type="Proteomes" id="UP000001460"/>
    </source>
</evidence>
<sequence>MEDRSGIHAQLEQLHSKYKGTGYPDISRCEWADNILKDTAASNISHYSRLAYFAVVENTTTSRIRYRFLESMTTTCVPFSEDLIDKDN</sequence>
<dbReference type="PANTHER" id="PTHR20978:SF0">
    <property type="entry name" value="SPLICING FACTOR 3B SUBUNIT 5"/>
    <property type="match status" value="1"/>
</dbReference>
<dbReference type="PANTHER" id="PTHR20978">
    <property type="entry name" value="SPLICING FACTOR 3B SUBUNIT 5"/>
    <property type="match status" value="1"/>
</dbReference>
<dbReference type="OMA" id="YDRFNIH"/>
<gene>
    <name evidence="1" type="ORF">CMU_019020</name>
</gene>
<dbReference type="VEuPathDB" id="CryptoDB:CMU_019020"/>